<dbReference type="EMBL" id="CP157947">
    <property type="protein sequence ID" value="XBS71134.1"/>
    <property type="molecule type" value="Genomic_DNA"/>
</dbReference>
<reference evidence="1" key="1">
    <citation type="submission" date="2024-06" db="EMBL/GenBank/DDBJ databases">
        <authorList>
            <person name="Coelho C."/>
            <person name="Bento M."/>
            <person name="Garcia E."/>
            <person name="Camelo A."/>
            <person name="Brandao I."/>
            <person name="Espirito Santo C."/>
            <person name="Trovao J."/>
            <person name="Verissimo A."/>
            <person name="Costa J."/>
            <person name="Tiago I."/>
        </authorList>
    </citation>
    <scope>NUCLEOTIDE SEQUENCE</scope>
    <source>
        <strain evidence="1">KWT182</strain>
    </source>
</reference>
<dbReference type="AlphaFoldDB" id="A0AAU7QDK7"/>
<dbReference type="InterPro" id="IPR047666">
    <property type="entry name" value="ANR_neg_reg"/>
</dbReference>
<organism evidence="1">
    <name type="scientific">Acerihabitans sp. KWT182</name>
    <dbReference type="NCBI Taxonomy" id="3157919"/>
    <lineage>
        <taxon>Bacteria</taxon>
        <taxon>Pseudomonadati</taxon>
        <taxon>Pseudomonadota</taxon>
        <taxon>Gammaproteobacteria</taxon>
        <taxon>Enterobacterales</taxon>
        <taxon>Pectobacteriaceae</taxon>
        <taxon>Acerihabitans</taxon>
    </lineage>
</organism>
<accession>A0AAU7QDK7</accession>
<evidence type="ECO:0000313" key="1">
    <source>
        <dbReference type="EMBL" id="XBS71134.1"/>
    </source>
</evidence>
<proteinExistence type="predicted"/>
<protein>
    <submittedName>
        <fullName evidence="1">ANR family transcriptional regulator</fullName>
    </submittedName>
</protein>
<sequence length="64" mass="7007">MNPAYAQLAAQAVANERAGKGVDAHKLWNKASRLAKNTANQGWAAARAEFCLNSRFVHVRERVA</sequence>
<dbReference type="NCBIfam" id="NF033650">
    <property type="entry name" value="ANR_neg_reg"/>
    <property type="match status" value="1"/>
</dbReference>
<name>A0AAU7QDK7_9GAMM</name>
<gene>
    <name evidence="1" type="ORF">ABK905_09270</name>
</gene>